<protein>
    <recommendedName>
        <fullName evidence="2">Protein-L-isoaspartate O-methyltransferase</fullName>
    </recommendedName>
    <alternativeName>
        <fullName evidence="3">Protein L-isoaspartyl methyltransferase</fullName>
    </alternativeName>
</protein>
<organism evidence="4 5">
    <name type="scientific">Allosphingosinicella indica</name>
    <dbReference type="NCBI Taxonomy" id="941907"/>
    <lineage>
        <taxon>Bacteria</taxon>
        <taxon>Pseudomonadati</taxon>
        <taxon>Pseudomonadota</taxon>
        <taxon>Alphaproteobacteria</taxon>
        <taxon>Sphingomonadales</taxon>
        <taxon>Sphingomonadaceae</taxon>
        <taxon>Allosphingosinicella</taxon>
    </lineage>
</organism>
<evidence type="ECO:0000313" key="4">
    <source>
        <dbReference type="EMBL" id="SMF71119.1"/>
    </source>
</evidence>
<dbReference type="Gene3D" id="3.40.50.150">
    <property type="entry name" value="Vaccinia Virus protein VP39"/>
    <property type="match status" value="1"/>
</dbReference>
<accession>A0A1X7GKB7</accession>
<proteinExistence type="inferred from homology"/>
<gene>
    <name evidence="4" type="ORF">SAMN06295910_1974</name>
</gene>
<dbReference type="EMBL" id="LT840185">
    <property type="protein sequence ID" value="SMF71119.1"/>
    <property type="molecule type" value="Genomic_DNA"/>
</dbReference>
<dbReference type="SUPFAM" id="SSF53335">
    <property type="entry name" value="S-adenosyl-L-methionine-dependent methyltransferases"/>
    <property type="match status" value="1"/>
</dbReference>
<dbReference type="InterPro" id="IPR000682">
    <property type="entry name" value="PCMT"/>
</dbReference>
<dbReference type="OrthoDB" id="9798496at2"/>
<evidence type="ECO:0000313" key="5">
    <source>
        <dbReference type="Proteomes" id="UP000192934"/>
    </source>
</evidence>
<evidence type="ECO:0000256" key="1">
    <source>
        <dbReference type="ARBA" id="ARBA00005369"/>
    </source>
</evidence>
<evidence type="ECO:0000256" key="2">
    <source>
        <dbReference type="ARBA" id="ARBA00013346"/>
    </source>
</evidence>
<dbReference type="Pfam" id="PF01135">
    <property type="entry name" value="PCMT"/>
    <property type="match status" value="1"/>
</dbReference>
<dbReference type="GO" id="GO:0032259">
    <property type="term" value="P:methylation"/>
    <property type="evidence" value="ECO:0007669"/>
    <property type="project" value="UniProtKB-KW"/>
</dbReference>
<dbReference type="Proteomes" id="UP000192934">
    <property type="component" value="Chromosome I"/>
</dbReference>
<dbReference type="PANTHER" id="PTHR11579">
    <property type="entry name" value="PROTEIN-L-ISOASPARTATE O-METHYLTRANSFERASE"/>
    <property type="match status" value="1"/>
</dbReference>
<evidence type="ECO:0000256" key="3">
    <source>
        <dbReference type="ARBA" id="ARBA00030757"/>
    </source>
</evidence>
<keyword evidence="4" id="KW-0489">Methyltransferase</keyword>
<name>A0A1X7GKB7_9SPHN</name>
<dbReference type="STRING" id="941907.SAMN06295910_1974"/>
<dbReference type="InterPro" id="IPR029063">
    <property type="entry name" value="SAM-dependent_MTases_sf"/>
</dbReference>
<dbReference type="PANTHER" id="PTHR11579:SF18">
    <property type="entry name" value="PROTEIN-L-ISOASPARTATE O-METHYLTRANSFERASE"/>
    <property type="match status" value="1"/>
</dbReference>
<reference evidence="5" key="1">
    <citation type="submission" date="2017-04" db="EMBL/GenBank/DDBJ databases">
        <authorList>
            <person name="Varghese N."/>
            <person name="Submissions S."/>
        </authorList>
    </citation>
    <scope>NUCLEOTIDE SEQUENCE [LARGE SCALE GENOMIC DNA]</scope>
    <source>
        <strain evidence="5">Dd16</strain>
    </source>
</reference>
<keyword evidence="4" id="KW-0808">Transferase</keyword>
<dbReference type="CDD" id="cd02440">
    <property type="entry name" value="AdoMet_MTases"/>
    <property type="match status" value="1"/>
</dbReference>
<dbReference type="RefSeq" id="WP_085218615.1">
    <property type="nucleotide sequence ID" value="NZ_LT840185.1"/>
</dbReference>
<dbReference type="GO" id="GO:0004719">
    <property type="term" value="F:protein-L-isoaspartate (D-aspartate) O-methyltransferase activity"/>
    <property type="evidence" value="ECO:0007669"/>
    <property type="project" value="InterPro"/>
</dbReference>
<dbReference type="AlphaFoldDB" id="A0A1X7GKB7"/>
<keyword evidence="5" id="KW-1185">Reference proteome</keyword>
<sequence>MNQQNFDEMRRAMIASQLRTTGVNDPQVLAAIGSVARERFVPADRVATAYAEIPTPLGDGRAMGPPMALGRLLAEVRPRAGERALVIGAATGYAAAVMHALTGHVVAVEEDAGLAAQARDALEGTGVELVEAPLRDGYAAGAPYDVILIDGAVESVPQALVEQLARDGRMAAAIVDRGVTRLAIGRRGGSGFALLPFADVEAALLPGFSLPAGFQFEGVE</sequence>
<comment type="similarity">
    <text evidence="1">Belongs to the methyltransferase superfamily. L-isoaspartyl/D-aspartyl protein methyltransferase family.</text>
</comment>
<dbReference type="GO" id="GO:0005737">
    <property type="term" value="C:cytoplasm"/>
    <property type="evidence" value="ECO:0007669"/>
    <property type="project" value="TreeGrafter"/>
</dbReference>